<keyword evidence="2" id="KW-1185">Reference proteome</keyword>
<dbReference type="OrthoDB" id="9926247at2"/>
<gene>
    <name evidence="1" type="ORF">SAMN04489758_13921</name>
</gene>
<dbReference type="GeneID" id="78289256"/>
<dbReference type="Proteomes" id="UP000198558">
    <property type="component" value="Unassembled WGS sequence"/>
</dbReference>
<evidence type="ECO:0000313" key="1">
    <source>
        <dbReference type="EMBL" id="SET77083.1"/>
    </source>
</evidence>
<dbReference type="AlphaFoldDB" id="A0A1I0H0Q6"/>
<name>A0A1I0H0Q6_9FIRM</name>
<dbReference type="RefSeq" id="WP_092356012.1">
    <property type="nucleotide sequence ID" value="NZ_FOIN01000039.1"/>
</dbReference>
<protein>
    <submittedName>
        <fullName evidence="1">Uncharacterized protein</fullName>
    </submittedName>
</protein>
<proteinExistence type="predicted"/>
<sequence length="64" mass="7691">MENLAEYKLTLVTINDEYHLYDLITNEIYEAMSITYINQLIELWNKNRYYKKNCGIIKLVIQGD</sequence>
<accession>A0A1I0H0Q6</accession>
<dbReference type="EMBL" id="FOIN01000039">
    <property type="protein sequence ID" value="SET77083.1"/>
    <property type="molecule type" value="Genomic_DNA"/>
</dbReference>
<reference evidence="2" key="1">
    <citation type="submission" date="2016-10" db="EMBL/GenBank/DDBJ databases">
        <authorList>
            <person name="Varghese N."/>
            <person name="Submissions S."/>
        </authorList>
    </citation>
    <scope>NUCLEOTIDE SEQUENCE [LARGE SCALE GENOMIC DNA]</scope>
    <source>
        <strain evidence="2">DSM 1551</strain>
    </source>
</reference>
<evidence type="ECO:0000313" key="2">
    <source>
        <dbReference type="Proteomes" id="UP000198558"/>
    </source>
</evidence>
<organism evidence="1 2">
    <name type="scientific">Thomasclavelia cocleata</name>
    <dbReference type="NCBI Taxonomy" id="69824"/>
    <lineage>
        <taxon>Bacteria</taxon>
        <taxon>Bacillati</taxon>
        <taxon>Bacillota</taxon>
        <taxon>Erysipelotrichia</taxon>
        <taxon>Erysipelotrichales</taxon>
        <taxon>Coprobacillaceae</taxon>
        <taxon>Thomasclavelia</taxon>
    </lineage>
</organism>